<organism evidence="1 2">
    <name type="scientific">Actinidia rufa</name>
    <dbReference type="NCBI Taxonomy" id="165716"/>
    <lineage>
        <taxon>Eukaryota</taxon>
        <taxon>Viridiplantae</taxon>
        <taxon>Streptophyta</taxon>
        <taxon>Embryophyta</taxon>
        <taxon>Tracheophyta</taxon>
        <taxon>Spermatophyta</taxon>
        <taxon>Magnoliopsida</taxon>
        <taxon>eudicotyledons</taxon>
        <taxon>Gunneridae</taxon>
        <taxon>Pentapetalae</taxon>
        <taxon>asterids</taxon>
        <taxon>Ericales</taxon>
        <taxon>Actinidiaceae</taxon>
        <taxon>Actinidia</taxon>
    </lineage>
</organism>
<name>A0A7J0G8M3_9ERIC</name>
<dbReference type="PANTHER" id="PTHR34287:SF2">
    <property type="match status" value="1"/>
</dbReference>
<dbReference type="OrthoDB" id="686565at2759"/>
<sequence>MNSISEISSPSSFPEASPLRIQVVSKSVSDRLLTKFSDFSEFDFNYEQSGLWSPPVRRSAFLSSPGYISTEHEMLAKLSALEARQKRKYRVCFNVWNCKLSCLCS</sequence>
<evidence type="ECO:0000313" key="1">
    <source>
        <dbReference type="EMBL" id="GFZ07133.1"/>
    </source>
</evidence>
<accession>A0A7J0G8M3</accession>
<dbReference type="AlphaFoldDB" id="A0A7J0G8M3"/>
<dbReference type="PANTHER" id="PTHR34287">
    <property type="entry name" value="OS06G0551500 PROTEIN-RELATED"/>
    <property type="match status" value="1"/>
</dbReference>
<dbReference type="EMBL" id="BJWL01000019">
    <property type="protein sequence ID" value="GFZ07133.1"/>
    <property type="molecule type" value="Genomic_DNA"/>
</dbReference>
<reference evidence="1 2" key="1">
    <citation type="submission" date="2019-07" db="EMBL/GenBank/DDBJ databases">
        <title>De Novo Assembly of kiwifruit Actinidia rufa.</title>
        <authorList>
            <person name="Sugita-Konishi S."/>
            <person name="Sato K."/>
            <person name="Mori E."/>
            <person name="Abe Y."/>
            <person name="Kisaki G."/>
            <person name="Hamano K."/>
            <person name="Suezawa K."/>
            <person name="Otani M."/>
            <person name="Fukuda T."/>
            <person name="Manabe T."/>
            <person name="Gomi K."/>
            <person name="Tabuchi M."/>
            <person name="Akimitsu K."/>
            <person name="Kataoka I."/>
        </authorList>
    </citation>
    <scope>NUCLEOTIDE SEQUENCE [LARGE SCALE GENOMIC DNA]</scope>
    <source>
        <strain evidence="2">cv. Fuchu</strain>
    </source>
</reference>
<proteinExistence type="predicted"/>
<comment type="caution">
    <text evidence="1">The sequence shown here is derived from an EMBL/GenBank/DDBJ whole genome shotgun (WGS) entry which is preliminary data.</text>
</comment>
<protein>
    <submittedName>
        <fullName evidence="1">Uncharacterized protein</fullName>
    </submittedName>
</protein>
<keyword evidence="2" id="KW-1185">Reference proteome</keyword>
<dbReference type="Proteomes" id="UP000585474">
    <property type="component" value="Unassembled WGS sequence"/>
</dbReference>
<gene>
    <name evidence="1" type="ORF">Acr_19g0000700</name>
</gene>
<evidence type="ECO:0000313" key="2">
    <source>
        <dbReference type="Proteomes" id="UP000585474"/>
    </source>
</evidence>